<reference evidence="1 2" key="1">
    <citation type="submission" date="2018-01" db="EMBL/GenBank/DDBJ databases">
        <title>Draft genome of the type strain Pseudomonas oceani DSM 100277 isolated from the deep water in Okinawa trough, northwestern Pacific Ocean.</title>
        <authorList>
            <person name="Gomila M."/>
            <person name="Mulet M."/>
            <person name="Garcia-Valdes E."/>
            <person name="Lalucat J."/>
        </authorList>
    </citation>
    <scope>NUCLEOTIDE SEQUENCE [LARGE SCALE GENOMIC DNA]</scope>
    <source>
        <strain evidence="1 2">DSM 100277</strain>
    </source>
</reference>
<proteinExistence type="predicted"/>
<gene>
    <name evidence="1" type="ORF">C1949_03815</name>
</gene>
<sequence>MHTLDLNHIRWHQLPGFENFDYCILSVDRPNQLVDVLFHFHAHDPIVLHRHCAVNHTFVIRGEHQLFHANGELKETRPTGSYTISQPDTTPHRECGGDGGTLVLFSIRGTEGVMYEILDDQQKIIAALDMDTFEALFAANSDAA</sequence>
<evidence type="ECO:0000313" key="2">
    <source>
        <dbReference type="Proteomes" id="UP000243451"/>
    </source>
</evidence>
<dbReference type="AlphaFoldDB" id="A0A2P4EZE8"/>
<dbReference type="Gene3D" id="2.60.120.10">
    <property type="entry name" value="Jelly Rolls"/>
    <property type="match status" value="1"/>
</dbReference>
<dbReference type="OrthoDB" id="7843074at2"/>
<protein>
    <submittedName>
        <fullName evidence="1">Regulator</fullName>
    </submittedName>
</protein>
<dbReference type="SUPFAM" id="SSF51182">
    <property type="entry name" value="RmlC-like cupins"/>
    <property type="match status" value="1"/>
</dbReference>
<name>A0A2P4EZE8_9GAMM</name>
<evidence type="ECO:0000313" key="1">
    <source>
        <dbReference type="EMBL" id="POB05819.1"/>
    </source>
</evidence>
<keyword evidence="2" id="KW-1185">Reference proteome</keyword>
<dbReference type="Proteomes" id="UP000243451">
    <property type="component" value="Unassembled WGS sequence"/>
</dbReference>
<organism evidence="1 2">
    <name type="scientific">Halopseudomonas oceani</name>
    <dbReference type="NCBI Taxonomy" id="1708783"/>
    <lineage>
        <taxon>Bacteria</taxon>
        <taxon>Pseudomonadati</taxon>
        <taxon>Pseudomonadota</taxon>
        <taxon>Gammaproteobacteria</taxon>
        <taxon>Pseudomonadales</taxon>
        <taxon>Pseudomonadaceae</taxon>
        <taxon>Halopseudomonas</taxon>
    </lineage>
</organism>
<dbReference type="RefSeq" id="WP_104737139.1">
    <property type="nucleotide sequence ID" value="NZ_BMHR01000004.1"/>
</dbReference>
<accession>A0A2P4EZE8</accession>
<dbReference type="EMBL" id="PPSK01000002">
    <property type="protein sequence ID" value="POB05819.1"/>
    <property type="molecule type" value="Genomic_DNA"/>
</dbReference>
<comment type="caution">
    <text evidence="1">The sequence shown here is derived from an EMBL/GenBank/DDBJ whole genome shotgun (WGS) entry which is preliminary data.</text>
</comment>
<dbReference type="InterPro" id="IPR011051">
    <property type="entry name" value="RmlC_Cupin_sf"/>
</dbReference>
<dbReference type="InterPro" id="IPR014710">
    <property type="entry name" value="RmlC-like_jellyroll"/>
</dbReference>